<dbReference type="Gene3D" id="3.40.640.10">
    <property type="entry name" value="Type I PLP-dependent aspartate aminotransferase-like (Major domain)"/>
    <property type="match status" value="1"/>
</dbReference>
<name>A0ABS5SWQ4_9GAMM</name>
<dbReference type="Pfam" id="PF00155">
    <property type="entry name" value="Aminotran_1_2"/>
    <property type="match status" value="1"/>
</dbReference>
<accession>A0ABS5SWQ4</accession>
<dbReference type="InterPro" id="IPR015421">
    <property type="entry name" value="PyrdxlP-dep_Trfase_major"/>
</dbReference>
<dbReference type="CDD" id="cd00609">
    <property type="entry name" value="AAT_like"/>
    <property type="match status" value="1"/>
</dbReference>
<dbReference type="Gene3D" id="3.90.1150.10">
    <property type="entry name" value="Aspartate Aminotransferase, domain 1"/>
    <property type="match status" value="1"/>
</dbReference>
<dbReference type="SUPFAM" id="SSF53383">
    <property type="entry name" value="PLP-dependent transferases"/>
    <property type="match status" value="1"/>
</dbReference>
<evidence type="ECO:0000313" key="6">
    <source>
        <dbReference type="EMBL" id="MBT0724539.1"/>
    </source>
</evidence>
<dbReference type="GO" id="GO:0008483">
    <property type="term" value="F:transaminase activity"/>
    <property type="evidence" value="ECO:0007669"/>
    <property type="project" value="UniProtKB-KW"/>
</dbReference>
<dbReference type="InterPro" id="IPR015422">
    <property type="entry name" value="PyrdxlP-dep_Trfase_small"/>
</dbReference>
<keyword evidence="4" id="KW-0663">Pyridoxal phosphate</keyword>
<evidence type="ECO:0000313" key="7">
    <source>
        <dbReference type="Proteomes" id="UP000790096"/>
    </source>
</evidence>
<sequence>MLSKKSAAIHSSPVRELLKFSKEPGFISLAGGIPATDMIDVEGIDSVIQQLLAEDHRDVFQYSVTEGEWPLRQSIAAWSKQFSLTLDPQQILITNGSQQGIDLLNRVFLEKDDVVLVERPTYLAALQLLDYTEAVVEELAYQGEKIDLAALETRLAAGGVKMLYLIPTFANPTGRIIEDEQRIEIVKLAHRYQVVIVEDDPYGHLAFTEQRRETFFSLAQQLYGADHNVCYMSSFSKIFSPGLRLGWLALPEKFLMAITVAKQALDLHTSTLNQHIAARYISSGRIDQRIALLKETYQQRRDWLIESLQRHLGEAITFNRPEGGMFLWCHLKEGVDASRLLNACIAEKVVFVPGEVFFAENPQTNALRLSYSMLTQHTAEEAGVRIARALQSLSS</sequence>
<evidence type="ECO:0000259" key="5">
    <source>
        <dbReference type="Pfam" id="PF00155"/>
    </source>
</evidence>
<evidence type="ECO:0000256" key="2">
    <source>
        <dbReference type="ARBA" id="ARBA00022576"/>
    </source>
</evidence>
<dbReference type="RefSeq" id="WP_214237209.1">
    <property type="nucleotide sequence ID" value="NZ_JABBFR010000010.1"/>
</dbReference>
<keyword evidence="7" id="KW-1185">Reference proteome</keyword>
<keyword evidence="3" id="KW-0808">Transferase</keyword>
<evidence type="ECO:0000256" key="3">
    <source>
        <dbReference type="ARBA" id="ARBA00022679"/>
    </source>
</evidence>
<keyword evidence="2 6" id="KW-0032">Aminotransferase</keyword>
<feature type="domain" description="Aminotransferase class I/classII large" evidence="5">
    <location>
        <begin position="43"/>
        <end position="382"/>
    </location>
</feature>
<dbReference type="Proteomes" id="UP000790096">
    <property type="component" value="Unassembled WGS sequence"/>
</dbReference>
<comment type="cofactor">
    <cofactor evidence="1">
        <name>pyridoxal 5'-phosphate</name>
        <dbReference type="ChEBI" id="CHEBI:597326"/>
    </cofactor>
</comment>
<dbReference type="InterPro" id="IPR015424">
    <property type="entry name" value="PyrdxlP-dep_Trfase"/>
</dbReference>
<dbReference type="PANTHER" id="PTHR42790">
    <property type="entry name" value="AMINOTRANSFERASE"/>
    <property type="match status" value="1"/>
</dbReference>
<reference evidence="6 7" key="1">
    <citation type="submission" date="2020-04" db="EMBL/GenBank/DDBJ databases">
        <title>Genome sequencing of Rosenbergiella species.</title>
        <authorList>
            <person name="Alvarez-Perez S."/>
            <person name="Lievens B."/>
        </authorList>
    </citation>
    <scope>NUCLEOTIDE SEQUENCE [LARGE SCALE GENOMIC DNA]</scope>
    <source>
        <strain evidence="6 7">S61</strain>
    </source>
</reference>
<gene>
    <name evidence="6" type="ORF">HH682_08855</name>
</gene>
<dbReference type="InterPro" id="IPR050859">
    <property type="entry name" value="Class-I_PLP-dep_aminotransf"/>
</dbReference>
<proteinExistence type="predicted"/>
<protein>
    <submittedName>
        <fullName evidence="6">PLP-dependent aminotransferase family protein</fullName>
    </submittedName>
</protein>
<evidence type="ECO:0000256" key="4">
    <source>
        <dbReference type="ARBA" id="ARBA00022898"/>
    </source>
</evidence>
<comment type="caution">
    <text evidence="6">The sequence shown here is derived from an EMBL/GenBank/DDBJ whole genome shotgun (WGS) entry which is preliminary data.</text>
</comment>
<dbReference type="EMBL" id="JABBFR010000010">
    <property type="protein sequence ID" value="MBT0724539.1"/>
    <property type="molecule type" value="Genomic_DNA"/>
</dbReference>
<organism evidence="6 7">
    <name type="scientific">Rosenbergiella gaditana</name>
    <dbReference type="NCBI Taxonomy" id="2726987"/>
    <lineage>
        <taxon>Bacteria</taxon>
        <taxon>Pseudomonadati</taxon>
        <taxon>Pseudomonadota</taxon>
        <taxon>Gammaproteobacteria</taxon>
        <taxon>Enterobacterales</taxon>
        <taxon>Erwiniaceae</taxon>
        <taxon>Rosenbergiella</taxon>
    </lineage>
</organism>
<dbReference type="InterPro" id="IPR004839">
    <property type="entry name" value="Aminotransferase_I/II_large"/>
</dbReference>
<dbReference type="PANTHER" id="PTHR42790:SF19">
    <property type="entry name" value="KYNURENINE_ALPHA-AMINOADIPATE AMINOTRANSFERASE, MITOCHONDRIAL"/>
    <property type="match status" value="1"/>
</dbReference>
<evidence type="ECO:0000256" key="1">
    <source>
        <dbReference type="ARBA" id="ARBA00001933"/>
    </source>
</evidence>